<feature type="region of interest" description="Disordered" evidence="1">
    <location>
        <begin position="105"/>
        <end position="129"/>
    </location>
</feature>
<gene>
    <name evidence="2" type="ORF">GCK72_005986</name>
</gene>
<dbReference type="EMBL" id="WUAV01000002">
    <property type="protein sequence ID" value="KAF1766031.1"/>
    <property type="molecule type" value="Genomic_DNA"/>
</dbReference>
<dbReference type="CTD" id="78774144"/>
<evidence type="ECO:0000313" key="2">
    <source>
        <dbReference type="EMBL" id="KAF1766031.1"/>
    </source>
</evidence>
<organism evidence="2 3">
    <name type="scientific">Caenorhabditis remanei</name>
    <name type="common">Caenorhabditis vulgaris</name>
    <dbReference type="NCBI Taxonomy" id="31234"/>
    <lineage>
        <taxon>Eukaryota</taxon>
        <taxon>Metazoa</taxon>
        <taxon>Ecdysozoa</taxon>
        <taxon>Nematoda</taxon>
        <taxon>Chromadorea</taxon>
        <taxon>Rhabditida</taxon>
        <taxon>Rhabditina</taxon>
        <taxon>Rhabditomorpha</taxon>
        <taxon>Rhabditoidea</taxon>
        <taxon>Rhabditidae</taxon>
        <taxon>Peloderinae</taxon>
        <taxon>Caenorhabditis</taxon>
    </lineage>
</organism>
<dbReference type="Proteomes" id="UP000483820">
    <property type="component" value="Chromosome II"/>
</dbReference>
<feature type="compositionally biased region" description="Basic and acidic residues" evidence="1">
    <location>
        <begin position="154"/>
        <end position="167"/>
    </location>
</feature>
<feature type="region of interest" description="Disordered" evidence="1">
    <location>
        <begin position="154"/>
        <end position="186"/>
    </location>
</feature>
<evidence type="ECO:0000313" key="3">
    <source>
        <dbReference type="Proteomes" id="UP000483820"/>
    </source>
</evidence>
<evidence type="ECO:0000256" key="1">
    <source>
        <dbReference type="SAM" id="MobiDB-lite"/>
    </source>
</evidence>
<feature type="region of interest" description="Disordered" evidence="1">
    <location>
        <begin position="51"/>
        <end position="70"/>
    </location>
</feature>
<sequence>MYQHQHPTKDPGRQVKEWIRLVPALQHQDQLQAATRIEIWAFSHSAGNPYSNYRQGSKRAPSDPTPPQHAHSLAATFWNIPKSGAKTTAHERRALALQSFLKGHSTDGRLLSSSPQPPTRRPDNQHHVNDTNKYQHEHFAPYLRVAPPCRLRSEHSLAMGEKGKLSDKLNNQPSRSPTHSFTVKDL</sequence>
<accession>A0A6A5HG64</accession>
<comment type="caution">
    <text evidence="2">The sequence shown here is derived from an EMBL/GenBank/DDBJ whole genome shotgun (WGS) entry which is preliminary data.</text>
</comment>
<dbReference type="RefSeq" id="XP_053589616.1">
    <property type="nucleotide sequence ID" value="XM_053725422.1"/>
</dbReference>
<proteinExistence type="predicted"/>
<dbReference type="KEGG" id="crq:GCK72_005986"/>
<feature type="compositionally biased region" description="Polar residues" evidence="1">
    <location>
        <begin position="168"/>
        <end position="186"/>
    </location>
</feature>
<dbReference type="GeneID" id="78774144"/>
<dbReference type="AlphaFoldDB" id="A0A6A5HG64"/>
<name>A0A6A5HG64_CAERE</name>
<reference evidence="2 3" key="1">
    <citation type="submission" date="2019-12" db="EMBL/GenBank/DDBJ databases">
        <title>Chromosome-level assembly of the Caenorhabditis remanei genome.</title>
        <authorList>
            <person name="Teterina A.A."/>
            <person name="Willis J.H."/>
            <person name="Phillips P.C."/>
        </authorList>
    </citation>
    <scope>NUCLEOTIDE SEQUENCE [LARGE SCALE GENOMIC DNA]</scope>
    <source>
        <strain evidence="2 3">PX506</strain>
        <tissue evidence="2">Whole organism</tissue>
    </source>
</reference>
<protein>
    <submittedName>
        <fullName evidence="2">Uncharacterized protein</fullName>
    </submittedName>
</protein>
<feature type="compositionally biased region" description="Basic and acidic residues" evidence="1">
    <location>
        <begin position="120"/>
        <end position="129"/>
    </location>
</feature>